<reference evidence="2 3" key="1">
    <citation type="journal article" date="2012" name="J. Bacteriol.">
        <title>Complete Genome Sequence of Providencia stuartii Clinical Isolate MRSN 2154.</title>
        <authorList>
            <person name="Clifford R.J."/>
            <person name="Hang J."/>
            <person name="Riley M.C."/>
            <person name="Onmus-Leone F."/>
            <person name="Kuschner R.A."/>
            <person name="Lesho E.P."/>
            <person name="Waterman P.E."/>
        </authorList>
    </citation>
    <scope>NUCLEOTIDE SEQUENCE [LARGE SCALE GENOMIC DNA]</scope>
    <source>
        <strain evidence="2 3">MRSN 2154</strain>
    </source>
</reference>
<dbReference type="AlphaFoldDB" id="A0A140NQC3"/>
<protein>
    <submittedName>
        <fullName evidence="2">Lipoprotein involved with copper homeostasis and adhesion</fullName>
    </submittedName>
</protein>
<dbReference type="Pfam" id="PF04170">
    <property type="entry name" value="NlpE"/>
    <property type="match status" value="1"/>
</dbReference>
<dbReference type="OrthoDB" id="5348860at2"/>
<dbReference type="Pfam" id="PF17185">
    <property type="entry name" value="NlpE_C"/>
    <property type="match status" value="1"/>
</dbReference>
<dbReference type="PROSITE" id="PS51257">
    <property type="entry name" value="PROKAR_LIPOPROTEIN"/>
    <property type="match status" value="1"/>
</dbReference>
<dbReference type="InterPro" id="IPR038139">
    <property type="entry name" value="NlpE_C_sf"/>
</dbReference>
<dbReference type="InterPro" id="IPR033450">
    <property type="entry name" value="NlpE_C"/>
</dbReference>
<dbReference type="KEGG" id="psi:S70_15120"/>
<dbReference type="Gene3D" id="2.40.50.540">
    <property type="match status" value="1"/>
</dbReference>
<dbReference type="Proteomes" id="UP000005012">
    <property type="component" value="Chromosome"/>
</dbReference>
<accession>A0A140NQC3</accession>
<organism evidence="2 3">
    <name type="scientific">Providencia stuartii (strain MRSN 2154)</name>
    <dbReference type="NCBI Taxonomy" id="1157951"/>
    <lineage>
        <taxon>Bacteria</taxon>
        <taxon>Pseudomonadati</taxon>
        <taxon>Pseudomonadota</taxon>
        <taxon>Gammaproteobacteria</taxon>
        <taxon>Enterobacterales</taxon>
        <taxon>Morganellaceae</taxon>
        <taxon>Providencia</taxon>
    </lineage>
</organism>
<sequence length="218" mass="23732">MKKSLFLALMATGVMTLVGCQTAVKQPSVTYIDRAYTGILPCADCSGIEATLLVNQDGTYVEQLVYLGSRDGDQTFYETGTWAKDGDKLRMTNANGERAYFAPSADDKSMVLLDQEGNKIQSQLNYTLTQVAPSKKTGEYRYFADAATFTECKTGRTYTATGIELEKGYSATGVTGGTPVYAEIEGYYTVRPSMEDGKFDPALVQTGDIMFDKSSACK</sequence>
<dbReference type="PATRIC" id="fig|1157951.4.peg.3046"/>
<dbReference type="HOGENOM" id="CLU_1219320_0_0_6"/>
<reference evidence="3" key="2">
    <citation type="submission" date="2012-04" db="EMBL/GenBank/DDBJ databases">
        <title>Complete genome sequence of Providencia stuartii clinical isolate MRSN 2154.</title>
        <authorList>
            <person name="Clifford R.J."/>
            <person name="Hang J."/>
            <person name="Riley M.C."/>
            <person name="Onmus-Leone F."/>
            <person name="Kuschner R.A."/>
            <person name="Lesho E.P."/>
            <person name="Waterman P.E."/>
        </authorList>
    </citation>
    <scope>NUCLEOTIDE SEQUENCE [LARGE SCALE GENOMIC DNA]</scope>
    <source>
        <strain evidence="3">MRSN 2154</strain>
    </source>
</reference>
<dbReference type="EMBL" id="CP003488">
    <property type="protein sequence ID" value="AFH94850.1"/>
    <property type="molecule type" value="Genomic_DNA"/>
</dbReference>
<dbReference type="RefSeq" id="WP_004916731.1">
    <property type="nucleotide sequence ID" value="NC_017731.1"/>
</dbReference>
<evidence type="ECO:0000259" key="1">
    <source>
        <dbReference type="Pfam" id="PF17185"/>
    </source>
</evidence>
<evidence type="ECO:0000313" key="3">
    <source>
        <dbReference type="Proteomes" id="UP000005012"/>
    </source>
</evidence>
<keyword evidence="2" id="KW-0449">Lipoprotein</keyword>
<gene>
    <name evidence="2" type="ordered locus">S70_15120</name>
</gene>
<feature type="domain" description="NlpE C-terminal OB" evidence="1">
    <location>
        <begin position="132"/>
        <end position="218"/>
    </location>
</feature>
<name>A0A140NQC3_PROSM</name>
<dbReference type="NCBIfam" id="NF007814">
    <property type="entry name" value="PRK10523.1"/>
    <property type="match status" value="1"/>
</dbReference>
<dbReference type="InterPro" id="IPR007298">
    <property type="entry name" value="Cu-R_lipoprotein_NlpE"/>
</dbReference>
<dbReference type="Gene3D" id="2.40.128.640">
    <property type="match status" value="1"/>
</dbReference>
<dbReference type="GeneID" id="93520341"/>
<evidence type="ECO:0000313" key="2">
    <source>
        <dbReference type="EMBL" id="AFH94850.1"/>
    </source>
</evidence>
<proteinExistence type="predicted"/>